<reference evidence="2 3" key="1">
    <citation type="submission" date="2023-01" db="EMBL/GenBank/DDBJ databases">
        <title>Analysis of 21 Apiospora genomes using comparative genomics revels a genus with tremendous synthesis potential of carbohydrate active enzymes and secondary metabolites.</title>
        <authorList>
            <person name="Sorensen T."/>
        </authorList>
    </citation>
    <scope>NUCLEOTIDE SEQUENCE [LARGE SCALE GENOMIC DNA]</scope>
    <source>
        <strain evidence="2 3">CBS 135458</strain>
    </source>
</reference>
<feature type="region of interest" description="Disordered" evidence="1">
    <location>
        <begin position="45"/>
        <end position="75"/>
    </location>
</feature>
<feature type="compositionally biased region" description="Basic and acidic residues" evidence="1">
    <location>
        <begin position="45"/>
        <end position="56"/>
    </location>
</feature>
<keyword evidence="3" id="KW-1185">Reference proteome</keyword>
<name>A0ABR1T8H8_9PEZI</name>
<dbReference type="Proteomes" id="UP001480595">
    <property type="component" value="Unassembled WGS sequence"/>
</dbReference>
<dbReference type="GeneID" id="92097855"/>
<evidence type="ECO:0000256" key="1">
    <source>
        <dbReference type="SAM" id="MobiDB-lite"/>
    </source>
</evidence>
<comment type="caution">
    <text evidence="2">The sequence shown here is derived from an EMBL/GenBank/DDBJ whole genome shotgun (WGS) entry which is preliminary data.</text>
</comment>
<proteinExistence type="predicted"/>
<gene>
    <name evidence="2" type="ORF">PG994_013383</name>
</gene>
<organism evidence="2 3">
    <name type="scientific">Apiospora phragmitis</name>
    <dbReference type="NCBI Taxonomy" id="2905665"/>
    <lineage>
        <taxon>Eukaryota</taxon>
        <taxon>Fungi</taxon>
        <taxon>Dikarya</taxon>
        <taxon>Ascomycota</taxon>
        <taxon>Pezizomycotina</taxon>
        <taxon>Sordariomycetes</taxon>
        <taxon>Xylariomycetidae</taxon>
        <taxon>Amphisphaeriales</taxon>
        <taxon>Apiosporaceae</taxon>
        <taxon>Apiospora</taxon>
    </lineage>
</organism>
<dbReference type="RefSeq" id="XP_066709753.1">
    <property type="nucleotide sequence ID" value="XM_066864792.1"/>
</dbReference>
<accession>A0ABR1T8H8</accession>
<protein>
    <submittedName>
        <fullName evidence="2">Uncharacterized protein</fullName>
    </submittedName>
</protein>
<evidence type="ECO:0000313" key="2">
    <source>
        <dbReference type="EMBL" id="KAK8042900.1"/>
    </source>
</evidence>
<evidence type="ECO:0000313" key="3">
    <source>
        <dbReference type="Proteomes" id="UP001480595"/>
    </source>
</evidence>
<dbReference type="EMBL" id="JAQQWL010000013">
    <property type="protein sequence ID" value="KAK8042900.1"/>
    <property type="molecule type" value="Genomic_DNA"/>
</dbReference>
<sequence>MPSFPTFKERSMSEQPARLTPEAYRLFWTLQGPLASAISVMSEDWRDKGSEPREPYVQEGNTGHQRRRRHAAPVASASLTEPKIGSITAVVDTLEMWEYYWIEDHEAHAGPDAVDDDGAAACVFGRLPADYEGDESDAGLSSRKVFPADGSSSHSVTYAEKWVHVRSHAVIGVDAGLLRVVAYMVDVY</sequence>